<organism evidence="10 11">
    <name type="scientific">Paenibacillus pasadenensis</name>
    <dbReference type="NCBI Taxonomy" id="217090"/>
    <lineage>
        <taxon>Bacteria</taxon>
        <taxon>Bacillati</taxon>
        <taxon>Bacillota</taxon>
        <taxon>Bacilli</taxon>
        <taxon>Bacillales</taxon>
        <taxon>Paenibacillaceae</taxon>
        <taxon>Paenibacillus</taxon>
    </lineage>
</organism>
<name>A0A2N5MZU3_9BACL</name>
<dbReference type="PANTHER" id="PTHR43071">
    <property type="entry name" value="2-AMINO-4-HYDROXY-6-HYDROXYMETHYLDIHYDROPTERIDINE PYROPHOSPHOKINASE"/>
    <property type="match status" value="1"/>
</dbReference>
<evidence type="ECO:0000256" key="7">
    <source>
        <dbReference type="ARBA" id="ARBA00022840"/>
    </source>
</evidence>
<comment type="caution">
    <text evidence="10">The sequence shown here is derived from an EMBL/GenBank/DDBJ whole genome shotgun (WGS) entry which is preliminary data.</text>
</comment>
<evidence type="ECO:0000256" key="4">
    <source>
        <dbReference type="ARBA" id="ARBA00022679"/>
    </source>
</evidence>
<dbReference type="RefSeq" id="WP_028598312.1">
    <property type="nucleotide sequence ID" value="NZ_BIMM01000052.1"/>
</dbReference>
<evidence type="ECO:0000256" key="5">
    <source>
        <dbReference type="ARBA" id="ARBA00022741"/>
    </source>
</evidence>
<keyword evidence="6 10" id="KW-0418">Kinase</keyword>
<dbReference type="GO" id="GO:0005524">
    <property type="term" value="F:ATP binding"/>
    <property type="evidence" value="ECO:0007669"/>
    <property type="project" value="UniProtKB-KW"/>
</dbReference>
<protein>
    <recommendedName>
        <fullName evidence="3">2-amino-4-hydroxy-6-hydroxymethyldihydropteridine diphosphokinase</fullName>
        <ecNumber evidence="3">2.7.6.3</ecNumber>
    </recommendedName>
</protein>
<dbReference type="PROSITE" id="PS00794">
    <property type="entry name" value="HPPK"/>
    <property type="match status" value="1"/>
</dbReference>
<dbReference type="GO" id="GO:0046654">
    <property type="term" value="P:tetrahydrofolate biosynthetic process"/>
    <property type="evidence" value="ECO:0007669"/>
    <property type="project" value="UniProtKB-UniPathway"/>
</dbReference>
<dbReference type="Pfam" id="PF01288">
    <property type="entry name" value="HPPK"/>
    <property type="match status" value="1"/>
</dbReference>
<dbReference type="NCBIfam" id="TIGR01498">
    <property type="entry name" value="folK"/>
    <property type="match status" value="1"/>
</dbReference>
<evidence type="ECO:0000256" key="6">
    <source>
        <dbReference type="ARBA" id="ARBA00022777"/>
    </source>
</evidence>
<dbReference type="GO" id="GO:0046656">
    <property type="term" value="P:folic acid biosynthetic process"/>
    <property type="evidence" value="ECO:0007669"/>
    <property type="project" value="UniProtKB-KW"/>
</dbReference>
<dbReference type="AlphaFoldDB" id="A0A2N5MZU3"/>
<dbReference type="EC" id="2.7.6.3" evidence="3"/>
<keyword evidence="11" id="KW-1185">Reference proteome</keyword>
<evidence type="ECO:0000313" key="10">
    <source>
        <dbReference type="EMBL" id="PLT43605.1"/>
    </source>
</evidence>
<gene>
    <name evidence="10" type="ORF">B8V81_2036</name>
</gene>
<dbReference type="GO" id="GO:0016301">
    <property type="term" value="F:kinase activity"/>
    <property type="evidence" value="ECO:0007669"/>
    <property type="project" value="UniProtKB-KW"/>
</dbReference>
<evidence type="ECO:0000256" key="2">
    <source>
        <dbReference type="ARBA" id="ARBA00005051"/>
    </source>
</evidence>
<evidence type="ECO:0000256" key="8">
    <source>
        <dbReference type="ARBA" id="ARBA00022909"/>
    </source>
</evidence>
<dbReference type="GO" id="GO:0003848">
    <property type="term" value="F:2-amino-4-hydroxy-6-hydroxymethyldihydropteridine diphosphokinase activity"/>
    <property type="evidence" value="ECO:0007669"/>
    <property type="project" value="UniProtKB-EC"/>
</dbReference>
<dbReference type="InterPro" id="IPR035907">
    <property type="entry name" value="Hppk_sf"/>
</dbReference>
<dbReference type="EMBL" id="NFEZ01000004">
    <property type="protein sequence ID" value="PLT43605.1"/>
    <property type="molecule type" value="Genomic_DNA"/>
</dbReference>
<dbReference type="OrthoDB" id="9808041at2"/>
<reference evidence="10 11" key="1">
    <citation type="submission" date="2017-05" db="EMBL/GenBank/DDBJ databases">
        <title>Functional genome analysis of Paenibacillus pasadenensis strain R16: insights on endophytic life style and antifungal activity.</title>
        <authorList>
            <person name="Passera A."/>
            <person name="Marcolungo L."/>
            <person name="Casati P."/>
            <person name="Brasca M."/>
            <person name="Quaglino F."/>
            <person name="Delledonne M."/>
        </authorList>
    </citation>
    <scope>NUCLEOTIDE SEQUENCE [LARGE SCALE GENOMIC DNA]</scope>
    <source>
        <strain evidence="10 11">R16</strain>
    </source>
</reference>
<comment type="pathway">
    <text evidence="2">Cofactor biosynthesis; tetrahydrofolate biosynthesis; 2-amino-4-hydroxy-6-hydroxymethyl-7,8-dihydropteridine diphosphate from 7,8-dihydroneopterin triphosphate: step 4/4.</text>
</comment>
<keyword evidence="4 10" id="KW-0808">Transferase</keyword>
<evidence type="ECO:0000313" key="11">
    <source>
        <dbReference type="Proteomes" id="UP000234789"/>
    </source>
</evidence>
<proteinExistence type="predicted"/>
<accession>A0A2N5MZU3</accession>
<comment type="catalytic activity">
    <reaction evidence="1">
        <text>6-hydroxymethyl-7,8-dihydropterin + ATP = (7,8-dihydropterin-6-yl)methyl diphosphate + AMP + H(+)</text>
        <dbReference type="Rhea" id="RHEA:11412"/>
        <dbReference type="ChEBI" id="CHEBI:15378"/>
        <dbReference type="ChEBI" id="CHEBI:30616"/>
        <dbReference type="ChEBI" id="CHEBI:44841"/>
        <dbReference type="ChEBI" id="CHEBI:72950"/>
        <dbReference type="ChEBI" id="CHEBI:456215"/>
        <dbReference type="EC" id="2.7.6.3"/>
    </reaction>
</comment>
<evidence type="ECO:0000256" key="3">
    <source>
        <dbReference type="ARBA" id="ARBA00013253"/>
    </source>
</evidence>
<evidence type="ECO:0000256" key="1">
    <source>
        <dbReference type="ARBA" id="ARBA00000198"/>
    </source>
</evidence>
<keyword evidence="5" id="KW-0547">Nucleotide-binding</keyword>
<dbReference type="CDD" id="cd00483">
    <property type="entry name" value="HPPK"/>
    <property type="match status" value="1"/>
</dbReference>
<keyword evidence="7" id="KW-0067">ATP-binding</keyword>
<keyword evidence="8" id="KW-0289">Folate biosynthesis</keyword>
<evidence type="ECO:0000259" key="9">
    <source>
        <dbReference type="PROSITE" id="PS00794"/>
    </source>
</evidence>
<dbReference type="PANTHER" id="PTHR43071:SF1">
    <property type="entry name" value="2-AMINO-4-HYDROXY-6-HYDROXYMETHYLDIHYDROPTERIDINE PYROPHOSPHOKINASE"/>
    <property type="match status" value="1"/>
</dbReference>
<sequence>MDKSFPPSGPAAEAPRAAACSAYIALGSNLGDRSGMLARALQLLDASDGISVADVSCAYETDPVGYADQPAFLNMAARLSTTLDPLALLRRMLELELALGRVREFRNGPRVIDLDLLLHADARIDTPELELPHPRMLERAFVMTPLADVLEKDHPLLERAEAMAEAALREGKEGIARWNTINWRSGSAPSGS</sequence>
<feature type="domain" description="7,8-dihydro-6-hydroxymethylpterin-pyrophosphokinase" evidence="9">
    <location>
        <begin position="106"/>
        <end position="117"/>
    </location>
</feature>
<dbReference type="UniPathway" id="UPA00077">
    <property type="reaction ID" value="UER00155"/>
</dbReference>
<dbReference type="Gene3D" id="3.30.70.560">
    <property type="entry name" value="7,8-Dihydro-6-hydroxymethylpterin-pyrophosphokinase HPPK"/>
    <property type="match status" value="1"/>
</dbReference>
<dbReference type="SUPFAM" id="SSF55083">
    <property type="entry name" value="6-hydroxymethyl-7,8-dihydropterin pyrophosphokinase, HPPK"/>
    <property type="match status" value="1"/>
</dbReference>
<dbReference type="InterPro" id="IPR000550">
    <property type="entry name" value="Hppk"/>
</dbReference>
<dbReference type="Proteomes" id="UP000234789">
    <property type="component" value="Unassembled WGS sequence"/>
</dbReference>